<proteinExistence type="predicted"/>
<gene>
    <name evidence="1" type="ORF">BJY27_006056</name>
</gene>
<accession>A0ABR6LRX4</accession>
<sequence>MEKKADELVRAAAASYLDGPAYQRPSPRGENVLVPGGMFLCQVVPRHERVYLPQITAW</sequence>
<organism evidence="1 2">
    <name type="scientific">Streptomyces rapamycinicus</name>
    <dbReference type="NCBI Taxonomy" id="1226757"/>
    <lineage>
        <taxon>Bacteria</taxon>
        <taxon>Bacillati</taxon>
        <taxon>Actinomycetota</taxon>
        <taxon>Actinomycetes</taxon>
        <taxon>Kitasatosporales</taxon>
        <taxon>Streptomycetaceae</taxon>
        <taxon>Streptomyces</taxon>
        <taxon>Streptomyces violaceusniger group</taxon>
    </lineage>
</organism>
<dbReference type="RefSeq" id="WP_020870905.1">
    <property type="nucleotide sequence ID" value="NZ_CP157809.1"/>
</dbReference>
<evidence type="ECO:0000313" key="1">
    <source>
        <dbReference type="EMBL" id="MBB4785095.1"/>
    </source>
</evidence>
<dbReference type="Proteomes" id="UP000530530">
    <property type="component" value="Unassembled WGS sequence"/>
</dbReference>
<keyword evidence="2" id="KW-1185">Reference proteome</keyword>
<dbReference type="EMBL" id="JACHNG010000001">
    <property type="protein sequence ID" value="MBB4785095.1"/>
    <property type="molecule type" value="Genomic_DNA"/>
</dbReference>
<name>A0ABR6LRX4_9ACTN</name>
<evidence type="ECO:0000313" key="2">
    <source>
        <dbReference type="Proteomes" id="UP000530530"/>
    </source>
</evidence>
<reference evidence="1 2" key="1">
    <citation type="submission" date="2020-08" db="EMBL/GenBank/DDBJ databases">
        <title>Sequencing the genomes of 1000 actinobacteria strains.</title>
        <authorList>
            <person name="Klenk H.-P."/>
        </authorList>
    </citation>
    <scope>NUCLEOTIDE SEQUENCE [LARGE SCALE GENOMIC DNA]</scope>
    <source>
        <strain evidence="1 2">DSM 41530</strain>
    </source>
</reference>
<protein>
    <submittedName>
        <fullName evidence="1">Uncharacterized protein</fullName>
    </submittedName>
</protein>
<comment type="caution">
    <text evidence="1">The sequence shown here is derived from an EMBL/GenBank/DDBJ whole genome shotgun (WGS) entry which is preliminary data.</text>
</comment>